<proteinExistence type="predicted"/>
<evidence type="ECO:0000256" key="4">
    <source>
        <dbReference type="PROSITE-ProRule" id="PRU00335"/>
    </source>
</evidence>
<dbReference type="PANTHER" id="PTHR47506">
    <property type="entry name" value="TRANSCRIPTIONAL REGULATORY PROTEIN"/>
    <property type="match status" value="1"/>
</dbReference>
<dbReference type="InterPro" id="IPR036271">
    <property type="entry name" value="Tet_transcr_reg_TetR-rel_C_sf"/>
</dbReference>
<dbReference type="Pfam" id="PF00440">
    <property type="entry name" value="TetR_N"/>
    <property type="match status" value="1"/>
</dbReference>
<dbReference type="Proteomes" id="UP000286100">
    <property type="component" value="Unassembled WGS sequence"/>
</dbReference>
<dbReference type="SUPFAM" id="SSF48498">
    <property type="entry name" value="Tetracyclin repressor-like, C-terminal domain"/>
    <property type="match status" value="1"/>
</dbReference>
<evidence type="ECO:0000313" key="7">
    <source>
        <dbReference type="Proteomes" id="UP000286100"/>
    </source>
</evidence>
<evidence type="ECO:0000256" key="3">
    <source>
        <dbReference type="ARBA" id="ARBA00023163"/>
    </source>
</evidence>
<dbReference type="Gene3D" id="1.10.357.10">
    <property type="entry name" value="Tetracycline Repressor, domain 2"/>
    <property type="match status" value="1"/>
</dbReference>
<feature type="domain" description="HTH tetR-type" evidence="5">
    <location>
        <begin position="15"/>
        <end position="75"/>
    </location>
</feature>
<keyword evidence="7" id="KW-1185">Reference proteome</keyword>
<dbReference type="OrthoDB" id="9795242at2"/>
<evidence type="ECO:0000259" key="5">
    <source>
        <dbReference type="PROSITE" id="PS50977"/>
    </source>
</evidence>
<comment type="caution">
    <text evidence="6">The sequence shown here is derived from an EMBL/GenBank/DDBJ whole genome shotgun (WGS) entry which is preliminary data.</text>
</comment>
<sequence length="199" mass="21538">MPTTQQTRARGRPRAFDKENAVETAMRLFHARGYDAVGVAELGTELGIRPPSFYAAFGNKAGLFAEALERYYNSDANIFSIASEPKGSVIEVIERTLMLAAQTYPEHDGVAGCLVLDGTRNTTDPEARALTAAAKQAGRDAIRAFIATEYRDRAEELSQFVAIAMAGMSAAARDGADEATLRAFAANIIRAFRREVEAT</sequence>
<feature type="DNA-binding region" description="H-T-H motif" evidence="4">
    <location>
        <begin position="38"/>
        <end position="57"/>
    </location>
</feature>
<dbReference type="SUPFAM" id="SSF46689">
    <property type="entry name" value="Homeodomain-like"/>
    <property type="match status" value="1"/>
</dbReference>
<dbReference type="GO" id="GO:0003677">
    <property type="term" value="F:DNA binding"/>
    <property type="evidence" value="ECO:0007669"/>
    <property type="project" value="UniProtKB-UniRule"/>
</dbReference>
<accession>A0A418WR57</accession>
<keyword evidence="2 4" id="KW-0238">DNA-binding</keyword>
<gene>
    <name evidence="6" type="ORF">D3876_05135</name>
</gene>
<dbReference type="InterPro" id="IPR009057">
    <property type="entry name" value="Homeodomain-like_sf"/>
</dbReference>
<dbReference type="AlphaFoldDB" id="A0A418WR57"/>
<dbReference type="InterPro" id="IPR001647">
    <property type="entry name" value="HTH_TetR"/>
</dbReference>
<dbReference type="PANTHER" id="PTHR47506:SF1">
    <property type="entry name" value="HTH-TYPE TRANSCRIPTIONAL REGULATOR YJDC"/>
    <property type="match status" value="1"/>
</dbReference>
<protein>
    <submittedName>
        <fullName evidence="6">TetR/AcrR family transcriptional regulator</fullName>
    </submittedName>
</protein>
<dbReference type="EMBL" id="QYUM01000002">
    <property type="protein sequence ID" value="RJF93686.1"/>
    <property type="molecule type" value="Genomic_DNA"/>
</dbReference>
<evidence type="ECO:0000256" key="1">
    <source>
        <dbReference type="ARBA" id="ARBA00023015"/>
    </source>
</evidence>
<keyword evidence="3" id="KW-0804">Transcription</keyword>
<keyword evidence="1" id="KW-0805">Transcription regulation</keyword>
<dbReference type="PROSITE" id="PS50977">
    <property type="entry name" value="HTH_TETR_2"/>
    <property type="match status" value="1"/>
</dbReference>
<dbReference type="RefSeq" id="WP_119760067.1">
    <property type="nucleotide sequence ID" value="NZ_QYUM01000002.1"/>
</dbReference>
<dbReference type="Gene3D" id="1.10.10.60">
    <property type="entry name" value="Homeodomain-like"/>
    <property type="match status" value="1"/>
</dbReference>
<evidence type="ECO:0000313" key="6">
    <source>
        <dbReference type="EMBL" id="RJF93686.1"/>
    </source>
</evidence>
<name>A0A418WR57_9SPHN</name>
<evidence type="ECO:0000256" key="2">
    <source>
        <dbReference type="ARBA" id="ARBA00023125"/>
    </source>
</evidence>
<organism evidence="6 7">
    <name type="scientific">Sphingomonas cavernae</name>
    <dbReference type="NCBI Taxonomy" id="2320861"/>
    <lineage>
        <taxon>Bacteria</taxon>
        <taxon>Pseudomonadati</taxon>
        <taxon>Pseudomonadota</taxon>
        <taxon>Alphaproteobacteria</taxon>
        <taxon>Sphingomonadales</taxon>
        <taxon>Sphingomonadaceae</taxon>
        <taxon>Sphingomonas</taxon>
    </lineage>
</organism>
<reference evidence="6 7" key="1">
    <citation type="submission" date="2018-09" db="EMBL/GenBank/DDBJ databases">
        <authorList>
            <person name="Zhu H."/>
        </authorList>
    </citation>
    <scope>NUCLEOTIDE SEQUENCE [LARGE SCALE GENOMIC DNA]</scope>
    <source>
        <strain evidence="6 7">K2R01-6</strain>
    </source>
</reference>